<dbReference type="RefSeq" id="WP_121370144.1">
    <property type="nucleotide sequence ID" value="NZ_RBKS01000001.1"/>
</dbReference>
<dbReference type="AlphaFoldDB" id="A0A495IH71"/>
<evidence type="ECO:0000313" key="1">
    <source>
        <dbReference type="EMBL" id="RKR75337.1"/>
    </source>
</evidence>
<dbReference type="GO" id="GO:0016301">
    <property type="term" value="F:kinase activity"/>
    <property type="evidence" value="ECO:0007669"/>
    <property type="project" value="UniProtKB-KW"/>
</dbReference>
<protein>
    <submittedName>
        <fullName evidence="1">Choline/ethanolamine kinase</fullName>
    </submittedName>
</protein>
<comment type="caution">
    <text evidence="1">The sequence shown here is derived from an EMBL/GenBank/DDBJ whole genome shotgun (WGS) entry which is preliminary data.</text>
</comment>
<dbReference type="SUPFAM" id="SSF56112">
    <property type="entry name" value="Protein kinase-like (PK-like)"/>
    <property type="match status" value="1"/>
</dbReference>
<keyword evidence="1" id="KW-0808">Transferase</keyword>
<dbReference type="Proteomes" id="UP000280008">
    <property type="component" value="Unassembled WGS sequence"/>
</dbReference>
<dbReference type="InterPro" id="IPR011009">
    <property type="entry name" value="Kinase-like_dom_sf"/>
</dbReference>
<sequence>MSDETVETVETLRFNPNNATTATVERVRATDGTTRVVKRLRRAGTVTESLAHWRSSAEPSDWNSWIREADVYGDTRFSASLRGTGLGLPGADVVRHGDTIDLRLEDVDGTAGPDFSLDDHVAVASGLGRWPARPLEPMPEWASRGFLRAYATSRPADYTLVDDDAAWDQPLIRDTWPSGLRDGWQRLLQRQDDLFAVMERLPRTLCHLDAWVANVIRRPSGEVVLVDWAFAGDGAVGEDLGNYLPDAVFDLFWPAERLAELEAACWPAYLGGLREAGWTGSERDARLGLVASCVKYIWLLPLLLGAAGGANHSAYHRPAEPEHLFRQRGLALAHRVGWADEAFALLG</sequence>
<accession>A0A495IH71</accession>
<dbReference type="Gene3D" id="3.90.1200.10">
    <property type="match status" value="1"/>
</dbReference>
<reference evidence="1 2" key="1">
    <citation type="submission" date="2018-10" db="EMBL/GenBank/DDBJ databases">
        <title>Sequencing the genomes of 1000 actinobacteria strains.</title>
        <authorList>
            <person name="Klenk H.-P."/>
        </authorList>
    </citation>
    <scope>NUCLEOTIDE SEQUENCE [LARGE SCALE GENOMIC DNA]</scope>
    <source>
        <strain evidence="1 2">DSM 17894</strain>
    </source>
</reference>
<dbReference type="OrthoDB" id="4138509at2"/>
<organism evidence="1 2">
    <name type="scientific">Frondihabitans australicus</name>
    <dbReference type="NCBI Taxonomy" id="386892"/>
    <lineage>
        <taxon>Bacteria</taxon>
        <taxon>Bacillati</taxon>
        <taxon>Actinomycetota</taxon>
        <taxon>Actinomycetes</taxon>
        <taxon>Micrococcales</taxon>
        <taxon>Microbacteriaceae</taxon>
        <taxon>Frondihabitans</taxon>
    </lineage>
</organism>
<evidence type="ECO:0000313" key="2">
    <source>
        <dbReference type="Proteomes" id="UP000280008"/>
    </source>
</evidence>
<name>A0A495IH71_9MICO</name>
<gene>
    <name evidence="1" type="ORF">C8E83_2478</name>
</gene>
<proteinExistence type="predicted"/>
<keyword evidence="1" id="KW-0418">Kinase</keyword>
<dbReference type="EMBL" id="RBKS01000001">
    <property type="protein sequence ID" value="RKR75337.1"/>
    <property type="molecule type" value="Genomic_DNA"/>
</dbReference>
<keyword evidence="2" id="KW-1185">Reference proteome</keyword>